<reference evidence="5" key="3">
    <citation type="submission" date="2024-01" db="EMBL/GenBank/DDBJ databases">
        <authorList>
            <person name="Coelho M.A."/>
            <person name="David-Palma M."/>
            <person name="Shea T."/>
            <person name="Sun S."/>
            <person name="Cuomo C.A."/>
            <person name="Heitman J."/>
        </authorList>
    </citation>
    <scope>NUCLEOTIDE SEQUENCE</scope>
    <source>
        <strain evidence="5">CBS 7841</strain>
    </source>
</reference>
<sequence length="613" mass="68115">MTVAPTPIAGQLSTQEKLLLSQAVYKLGAINWPRVSQLLRDHPCIQGKSQALFSPESCENIYKELMGAINMNVPVPDGIKPHAKAHLHLAQTHYIARMSELQEMIASYEARFTQLMSDINALRSGEMDTSLREEIKSALERRFGEKKMKEFTINNAQILLALEEGSIKEGEVDTEILEKSQKKEIESNREKKQNVKDTEKTTDNIDTAYGRLEALPAAIATPVRETKSATVNSKDSTDTPSVASPLSSPPSDVSPEAPATRSNKRKAMAQPKGAPPAKKNGRRNTALAIHTETEEESEARAGQEAKEDESGLKKDVVIVEDEPDHKTRGRRSKRESVRRKQESPEATSPAGSRRAPSVSSTASAATPGEERRLSRRAGGRRGMRDGVVSKTVREYTTDADDHGEPPEETEHETRKSTRTSRRKSAAVDSTSTPTPTTARGTRASARNPRELEEDDDRDDHDDIKPKEPTPFSTAPAPIPQTIPSATNLTLSKPPRFKATKVTKTFLLSLHETIASHKFGTVFESPVRKSEAPDYYNVIKRPMDLKTIKSKIKDGRIDNIDELERDVLLIFSNAMMYNAHGSQVHEMAREMMRDCEGHFAYFRNMELELEGDGQ</sequence>
<reference evidence="5" key="2">
    <citation type="journal article" date="2022" name="Elife">
        <title>Obligate sexual reproduction of a homothallic fungus closely related to the Cryptococcus pathogenic species complex.</title>
        <authorList>
            <person name="Passer A.R."/>
            <person name="Clancey S.A."/>
            <person name="Shea T."/>
            <person name="David-Palma M."/>
            <person name="Averette A.F."/>
            <person name="Boekhout T."/>
            <person name="Porcel B.M."/>
            <person name="Nowrousian M."/>
            <person name="Cuomo C.A."/>
            <person name="Sun S."/>
            <person name="Heitman J."/>
            <person name="Coelho M.A."/>
        </authorList>
    </citation>
    <scope>NUCLEOTIDE SEQUENCE</scope>
    <source>
        <strain evidence="5">CBS 7841</strain>
    </source>
</reference>
<dbReference type="Proteomes" id="UP000094043">
    <property type="component" value="Chromosome 1"/>
</dbReference>
<dbReference type="GeneID" id="91084319"/>
<evidence type="ECO:0000256" key="2">
    <source>
        <dbReference type="PROSITE-ProRule" id="PRU00035"/>
    </source>
</evidence>
<accession>A0AAJ8JMJ7</accession>
<keyword evidence="1 2" id="KW-0103">Bromodomain</keyword>
<evidence type="ECO:0000256" key="1">
    <source>
        <dbReference type="ARBA" id="ARBA00023117"/>
    </source>
</evidence>
<dbReference type="Gene3D" id="1.20.920.10">
    <property type="entry name" value="Bromodomain-like"/>
    <property type="match status" value="1"/>
</dbReference>
<dbReference type="PANTHER" id="PTHR15398:SF4">
    <property type="entry name" value="BROMODOMAIN-CONTAINING PROTEIN 8 ISOFORM X1"/>
    <property type="match status" value="1"/>
</dbReference>
<dbReference type="InterPro" id="IPR036427">
    <property type="entry name" value="Bromodomain-like_sf"/>
</dbReference>
<evidence type="ECO:0000256" key="3">
    <source>
        <dbReference type="SAM" id="MobiDB-lite"/>
    </source>
</evidence>
<feature type="compositionally biased region" description="Basic and acidic residues" evidence="3">
    <location>
        <begin position="183"/>
        <end position="203"/>
    </location>
</feature>
<dbReference type="SMART" id="SM00297">
    <property type="entry name" value="BROMO"/>
    <property type="match status" value="1"/>
</dbReference>
<evidence type="ECO:0000259" key="4">
    <source>
        <dbReference type="PROSITE" id="PS50014"/>
    </source>
</evidence>
<dbReference type="EMBL" id="CP143784">
    <property type="protein sequence ID" value="WVN84966.1"/>
    <property type="molecule type" value="Genomic_DNA"/>
</dbReference>
<dbReference type="PRINTS" id="PR00503">
    <property type="entry name" value="BROMODOMAIN"/>
</dbReference>
<dbReference type="GO" id="GO:0035267">
    <property type="term" value="C:NuA4 histone acetyltransferase complex"/>
    <property type="evidence" value="ECO:0007669"/>
    <property type="project" value="TreeGrafter"/>
</dbReference>
<dbReference type="RefSeq" id="XP_066065667.1">
    <property type="nucleotide sequence ID" value="XM_066209570.1"/>
</dbReference>
<dbReference type="KEGG" id="cdep:91084319"/>
<organism evidence="5 6">
    <name type="scientific">Cryptococcus depauperatus CBS 7841</name>
    <dbReference type="NCBI Taxonomy" id="1295531"/>
    <lineage>
        <taxon>Eukaryota</taxon>
        <taxon>Fungi</taxon>
        <taxon>Dikarya</taxon>
        <taxon>Basidiomycota</taxon>
        <taxon>Agaricomycotina</taxon>
        <taxon>Tremellomycetes</taxon>
        <taxon>Tremellales</taxon>
        <taxon>Cryptococcaceae</taxon>
        <taxon>Cryptococcus</taxon>
    </lineage>
</organism>
<feature type="compositionally biased region" description="Low complexity" evidence="3">
    <location>
        <begin position="352"/>
        <end position="367"/>
    </location>
</feature>
<dbReference type="SUPFAM" id="SSF47370">
    <property type="entry name" value="Bromodomain"/>
    <property type="match status" value="1"/>
</dbReference>
<feature type="compositionally biased region" description="Low complexity" evidence="3">
    <location>
        <begin position="240"/>
        <end position="255"/>
    </location>
</feature>
<dbReference type="PANTHER" id="PTHR15398">
    <property type="entry name" value="BROMODOMAIN-CONTAINING PROTEIN 8"/>
    <property type="match status" value="1"/>
</dbReference>
<feature type="compositionally biased region" description="Basic and acidic residues" evidence="3">
    <location>
        <begin position="391"/>
        <end position="405"/>
    </location>
</feature>
<proteinExistence type="predicted"/>
<feature type="compositionally biased region" description="Basic and acidic residues" evidence="3">
    <location>
        <begin position="298"/>
        <end position="317"/>
    </location>
</feature>
<name>A0AAJ8JMJ7_9TREE</name>
<evidence type="ECO:0000313" key="6">
    <source>
        <dbReference type="Proteomes" id="UP000094043"/>
    </source>
</evidence>
<feature type="domain" description="Bromo" evidence="4">
    <location>
        <begin position="514"/>
        <end position="584"/>
    </location>
</feature>
<evidence type="ECO:0000313" key="5">
    <source>
        <dbReference type="EMBL" id="WVN84966.1"/>
    </source>
</evidence>
<keyword evidence="6" id="KW-1185">Reference proteome</keyword>
<feature type="region of interest" description="Disordered" evidence="3">
    <location>
        <begin position="220"/>
        <end position="491"/>
    </location>
</feature>
<dbReference type="PROSITE" id="PS50014">
    <property type="entry name" value="BROMODOMAIN_2"/>
    <property type="match status" value="1"/>
</dbReference>
<dbReference type="GO" id="GO:0006325">
    <property type="term" value="P:chromatin organization"/>
    <property type="evidence" value="ECO:0007669"/>
    <property type="project" value="UniProtKB-ARBA"/>
</dbReference>
<gene>
    <name evidence="5" type="ORF">L203_100103</name>
</gene>
<dbReference type="CDD" id="cd04369">
    <property type="entry name" value="Bromodomain"/>
    <property type="match status" value="1"/>
</dbReference>
<feature type="compositionally biased region" description="Polar residues" evidence="3">
    <location>
        <begin position="481"/>
        <end position="490"/>
    </location>
</feature>
<dbReference type="Pfam" id="PF00439">
    <property type="entry name" value="Bromodomain"/>
    <property type="match status" value="1"/>
</dbReference>
<protein>
    <recommendedName>
        <fullName evidence="4">Bromo domain-containing protein</fullName>
    </recommendedName>
</protein>
<feature type="region of interest" description="Disordered" evidence="3">
    <location>
        <begin position="183"/>
        <end position="204"/>
    </location>
</feature>
<feature type="compositionally biased region" description="Basic and acidic residues" evidence="3">
    <location>
        <begin position="334"/>
        <end position="343"/>
    </location>
</feature>
<reference evidence="5" key="1">
    <citation type="submission" date="2016-06" db="EMBL/GenBank/DDBJ databases">
        <authorList>
            <person name="Cuomo C."/>
            <person name="Litvintseva A."/>
            <person name="Heitman J."/>
            <person name="Chen Y."/>
            <person name="Sun S."/>
            <person name="Springer D."/>
            <person name="Dromer F."/>
            <person name="Young S."/>
            <person name="Zeng Q."/>
            <person name="Chapman S."/>
            <person name="Gujja S."/>
            <person name="Saif S."/>
            <person name="Birren B."/>
        </authorList>
    </citation>
    <scope>NUCLEOTIDE SEQUENCE</scope>
    <source>
        <strain evidence="5">CBS 7841</strain>
    </source>
</reference>
<feature type="compositionally biased region" description="Low complexity" evidence="3">
    <location>
        <begin position="429"/>
        <end position="446"/>
    </location>
</feature>
<dbReference type="InterPro" id="IPR001487">
    <property type="entry name" value="Bromodomain"/>
</dbReference>
<dbReference type="AlphaFoldDB" id="A0AAJ8JMJ7"/>